<protein>
    <submittedName>
        <fullName evidence="1">Uncharacterized protein</fullName>
    </submittedName>
</protein>
<gene>
    <name evidence="1" type="ORF">S01H4_22134</name>
</gene>
<comment type="caution">
    <text evidence="1">The sequence shown here is derived from an EMBL/GenBank/DDBJ whole genome shotgun (WGS) entry which is preliminary data.</text>
</comment>
<name>X1BM31_9ZZZZ</name>
<dbReference type="AlphaFoldDB" id="X1BM31"/>
<accession>X1BM31</accession>
<sequence>MSRIPLWKIKKAQTTARQRSVVRKRARDFHDMLFKKYLEREIDVFELCNNMKYQCKPKMGG</sequence>
<reference evidence="1" key="1">
    <citation type="journal article" date="2014" name="Front. Microbiol.">
        <title>High frequency of phylogenetically diverse reductive dehalogenase-homologous genes in deep subseafloor sedimentary metagenomes.</title>
        <authorList>
            <person name="Kawai M."/>
            <person name="Futagami T."/>
            <person name="Toyoda A."/>
            <person name="Takaki Y."/>
            <person name="Nishi S."/>
            <person name="Hori S."/>
            <person name="Arai W."/>
            <person name="Tsubouchi T."/>
            <person name="Morono Y."/>
            <person name="Uchiyama I."/>
            <person name="Ito T."/>
            <person name="Fujiyama A."/>
            <person name="Inagaki F."/>
            <person name="Takami H."/>
        </authorList>
    </citation>
    <scope>NUCLEOTIDE SEQUENCE</scope>
    <source>
        <strain evidence="1">Expedition CK06-06</strain>
    </source>
</reference>
<proteinExistence type="predicted"/>
<organism evidence="1">
    <name type="scientific">marine sediment metagenome</name>
    <dbReference type="NCBI Taxonomy" id="412755"/>
    <lineage>
        <taxon>unclassified sequences</taxon>
        <taxon>metagenomes</taxon>
        <taxon>ecological metagenomes</taxon>
    </lineage>
</organism>
<dbReference type="EMBL" id="BART01010102">
    <property type="protein sequence ID" value="GAG85133.1"/>
    <property type="molecule type" value="Genomic_DNA"/>
</dbReference>
<evidence type="ECO:0000313" key="1">
    <source>
        <dbReference type="EMBL" id="GAG85133.1"/>
    </source>
</evidence>